<dbReference type="PANTHER" id="PTHR43581">
    <property type="entry name" value="ATP/GTP PHOSPHATASE"/>
    <property type="match status" value="1"/>
</dbReference>
<dbReference type="Gene3D" id="3.40.50.300">
    <property type="entry name" value="P-loop containing nucleotide triphosphate hydrolases"/>
    <property type="match status" value="1"/>
</dbReference>
<dbReference type="Pfam" id="PF13175">
    <property type="entry name" value="AAA_15"/>
    <property type="match status" value="2"/>
</dbReference>
<comment type="caution">
    <text evidence="2">The sequence shown here is derived from an EMBL/GenBank/DDBJ whole genome shotgun (WGS) entry which is preliminary data.</text>
</comment>
<protein>
    <recommendedName>
        <fullName evidence="1">Endonuclease GajA/Old nuclease/RecF-like AAA domain-containing protein</fullName>
    </recommendedName>
</protein>
<evidence type="ECO:0000313" key="3">
    <source>
        <dbReference type="Proteomes" id="UP000317977"/>
    </source>
</evidence>
<dbReference type="InterPro" id="IPR051396">
    <property type="entry name" value="Bact_Antivir_Def_Nuclease"/>
</dbReference>
<keyword evidence="3" id="KW-1185">Reference proteome</keyword>
<name>A0A5C6EET0_9BACT</name>
<evidence type="ECO:0000313" key="2">
    <source>
        <dbReference type="EMBL" id="TWU46497.1"/>
    </source>
</evidence>
<dbReference type="InterPro" id="IPR014592">
    <property type="entry name" value="P-loop_UCP034888"/>
</dbReference>
<dbReference type="InterPro" id="IPR027417">
    <property type="entry name" value="P-loop_NTPase"/>
</dbReference>
<dbReference type="SUPFAM" id="SSF52540">
    <property type="entry name" value="P-loop containing nucleoside triphosphate hydrolases"/>
    <property type="match status" value="1"/>
</dbReference>
<proteinExistence type="predicted"/>
<sequence>MLKQIELENFRAFDERVYLRLRPITVLIGRNSAGKSTLIKFLLMLQQSLSTSDEDFLRTDGDRVKLGNFAQLKNSRRKAGSLKFDLDYETTDLPDAKEMALFLGARTIKRLSDPLTKEIKLQLTIPLESDISHEEVAHVRVSGLVAYRSRSRIGTHRVKVTLGDEKVFDELGQLRNPEVGLLKFPARSSSPEKAILRVFSDRFLSSIRHELSSMQHLEAVREESSRVILVSNPPDGTVGQRGQFALPHLQLLMAKKGEDADFVQTHLEAVADVINLRFKSAGRGFVAHATAMNRRTQMESYLSDFGFGVGQCLPIIVQGAIASPDTLLMVEQPEAQLHPTAQLAMGSYFADLWKTRGVRSLIETHSSQIILRLRTLVAEGRLEPSDISLAFVDIDENKRPRITNLDVEPGGRLQKGLPMEFFGADVLESMKLGVKK</sequence>
<gene>
    <name evidence="2" type="ORF">Poly59_54700</name>
</gene>
<dbReference type="PIRSF" id="PIRSF034888">
    <property type="entry name" value="P-loop_UCP034888"/>
    <property type="match status" value="1"/>
</dbReference>
<reference evidence="2 3" key="1">
    <citation type="submission" date="2019-02" db="EMBL/GenBank/DDBJ databases">
        <title>Deep-cultivation of Planctomycetes and their phenomic and genomic characterization uncovers novel biology.</title>
        <authorList>
            <person name="Wiegand S."/>
            <person name="Jogler M."/>
            <person name="Boedeker C."/>
            <person name="Pinto D."/>
            <person name="Vollmers J."/>
            <person name="Rivas-Marin E."/>
            <person name="Kohn T."/>
            <person name="Peeters S.H."/>
            <person name="Heuer A."/>
            <person name="Rast P."/>
            <person name="Oberbeckmann S."/>
            <person name="Bunk B."/>
            <person name="Jeske O."/>
            <person name="Meyerdierks A."/>
            <person name="Storesund J.E."/>
            <person name="Kallscheuer N."/>
            <person name="Luecker S."/>
            <person name="Lage O.M."/>
            <person name="Pohl T."/>
            <person name="Merkel B.J."/>
            <person name="Hornburger P."/>
            <person name="Mueller R.-W."/>
            <person name="Bruemmer F."/>
            <person name="Labrenz M."/>
            <person name="Spormann A.M."/>
            <person name="Op Den Camp H."/>
            <person name="Overmann J."/>
            <person name="Amann R."/>
            <person name="Jetten M.S.M."/>
            <person name="Mascher T."/>
            <person name="Medema M.H."/>
            <person name="Devos D.P."/>
            <person name="Kaster A.-K."/>
            <person name="Ovreas L."/>
            <person name="Rohde M."/>
            <person name="Galperin M.Y."/>
            <person name="Jogler C."/>
        </authorList>
    </citation>
    <scope>NUCLEOTIDE SEQUENCE [LARGE SCALE GENOMIC DNA]</scope>
    <source>
        <strain evidence="2 3">Poly59</strain>
    </source>
</reference>
<feature type="domain" description="Endonuclease GajA/Old nuclease/RecF-like AAA" evidence="1">
    <location>
        <begin position="1"/>
        <end position="102"/>
    </location>
</feature>
<dbReference type="Proteomes" id="UP000317977">
    <property type="component" value="Unassembled WGS sequence"/>
</dbReference>
<dbReference type="PANTHER" id="PTHR43581:SF2">
    <property type="entry name" value="EXCINUCLEASE ATPASE SUBUNIT"/>
    <property type="match status" value="1"/>
</dbReference>
<dbReference type="InterPro" id="IPR041685">
    <property type="entry name" value="AAA_GajA/Old/RecF-like"/>
</dbReference>
<evidence type="ECO:0000259" key="1">
    <source>
        <dbReference type="Pfam" id="PF13175"/>
    </source>
</evidence>
<accession>A0A5C6EET0</accession>
<feature type="domain" description="Endonuclease GajA/Old nuclease/RecF-like AAA" evidence="1">
    <location>
        <begin position="287"/>
        <end position="370"/>
    </location>
</feature>
<dbReference type="RefSeq" id="WP_146537021.1">
    <property type="nucleotide sequence ID" value="NZ_SJPX01000006.1"/>
</dbReference>
<dbReference type="AlphaFoldDB" id="A0A5C6EET0"/>
<organism evidence="2 3">
    <name type="scientific">Rubripirellula reticaptiva</name>
    <dbReference type="NCBI Taxonomy" id="2528013"/>
    <lineage>
        <taxon>Bacteria</taxon>
        <taxon>Pseudomonadati</taxon>
        <taxon>Planctomycetota</taxon>
        <taxon>Planctomycetia</taxon>
        <taxon>Pirellulales</taxon>
        <taxon>Pirellulaceae</taxon>
        <taxon>Rubripirellula</taxon>
    </lineage>
</organism>
<dbReference type="OrthoDB" id="308933at2"/>
<dbReference type="EMBL" id="SJPX01000006">
    <property type="protein sequence ID" value="TWU46497.1"/>
    <property type="molecule type" value="Genomic_DNA"/>
</dbReference>